<dbReference type="InterPro" id="IPR011333">
    <property type="entry name" value="SKP1/BTB/POZ_sf"/>
</dbReference>
<dbReference type="InParanoid" id="S8FCL8"/>
<gene>
    <name evidence="1" type="ORF">FOMPIDRAFT_1053488</name>
</gene>
<accession>S8FCL8</accession>
<proteinExistence type="predicted"/>
<dbReference type="HOGENOM" id="CLU_507266_0_0_1"/>
<protein>
    <recommendedName>
        <fullName evidence="3">BTB domain-containing protein</fullName>
    </recommendedName>
</protein>
<sequence length="558" mass="62484">MAVGTRYSEKFCAPDADLTVSSCDGVLFKLHRQNLAAYTDKTADIDPVAPISANPDAMHTIVTLTEDSSTLELLFRFVCRERQPDMRNVSLDILPKLAEAAEKYYIYPAIEVCKMRMRAVAPAIPQEVLKYASGHGHDELCDKAAPHTLDADASLVIKLLGPQLFTHWVIYREHAMRFYFALYTSIPPARQHLPHNGPPGKTECQAWYSFLGAVLQKSGASLSAAQGIESVIEEHYDLLPDCGECEKQLQRWVAAIRRLHTMPSFYGSRSPPLSAYSELVSLQSSASSSGNTPTLAGLGNPQRVDPSVLSSATYSAHYADIVMLSSDGVLFKLHRRNLGLRTEGFPDVDTTIPVQDEVVLLEEKASTLELLFQFVYPRRQPDLTKLEANELALLSEAAEKYNINSATQICMMCMQEAIPRIPLLVLAYAIRHDYKELADEAAPHTVDEDATRVLDVLGDIHFLHWVLYREEELKLFFKQRSSVRRPPEHLPGGEDGWNPDEDYPMDETDVACGLWFPFVGKVLEEAGQKLSSVRKTGDIIRKHRRPVLVSLRTENFVD</sequence>
<dbReference type="EMBL" id="KE504192">
    <property type="protein sequence ID" value="EPS96229.1"/>
    <property type="molecule type" value="Genomic_DNA"/>
</dbReference>
<dbReference type="STRING" id="743788.S8FCL8"/>
<name>S8FCL8_FOMSC</name>
<dbReference type="Proteomes" id="UP000015241">
    <property type="component" value="Unassembled WGS sequence"/>
</dbReference>
<dbReference type="AlphaFoldDB" id="S8FCL8"/>
<dbReference type="Gene3D" id="3.30.710.10">
    <property type="entry name" value="Potassium Channel Kv1.1, Chain A"/>
    <property type="match status" value="1"/>
</dbReference>
<reference evidence="1 2" key="1">
    <citation type="journal article" date="2012" name="Science">
        <title>The Paleozoic origin of enzymatic lignin decomposition reconstructed from 31 fungal genomes.</title>
        <authorList>
            <person name="Floudas D."/>
            <person name="Binder M."/>
            <person name="Riley R."/>
            <person name="Barry K."/>
            <person name="Blanchette R.A."/>
            <person name="Henrissat B."/>
            <person name="Martinez A.T."/>
            <person name="Otillar R."/>
            <person name="Spatafora J.W."/>
            <person name="Yadav J.S."/>
            <person name="Aerts A."/>
            <person name="Benoit I."/>
            <person name="Boyd A."/>
            <person name="Carlson A."/>
            <person name="Copeland A."/>
            <person name="Coutinho P.M."/>
            <person name="de Vries R.P."/>
            <person name="Ferreira P."/>
            <person name="Findley K."/>
            <person name="Foster B."/>
            <person name="Gaskell J."/>
            <person name="Glotzer D."/>
            <person name="Gorecki P."/>
            <person name="Heitman J."/>
            <person name="Hesse C."/>
            <person name="Hori C."/>
            <person name="Igarashi K."/>
            <person name="Jurgens J.A."/>
            <person name="Kallen N."/>
            <person name="Kersten P."/>
            <person name="Kohler A."/>
            <person name="Kuees U."/>
            <person name="Kumar T.K.A."/>
            <person name="Kuo A."/>
            <person name="LaButti K."/>
            <person name="Larrondo L.F."/>
            <person name="Lindquist E."/>
            <person name="Ling A."/>
            <person name="Lombard V."/>
            <person name="Lucas S."/>
            <person name="Lundell T."/>
            <person name="Martin R."/>
            <person name="McLaughlin D.J."/>
            <person name="Morgenstern I."/>
            <person name="Morin E."/>
            <person name="Murat C."/>
            <person name="Nagy L.G."/>
            <person name="Nolan M."/>
            <person name="Ohm R.A."/>
            <person name="Patyshakuliyeva A."/>
            <person name="Rokas A."/>
            <person name="Ruiz-Duenas F.J."/>
            <person name="Sabat G."/>
            <person name="Salamov A."/>
            <person name="Samejima M."/>
            <person name="Schmutz J."/>
            <person name="Slot J.C."/>
            <person name="St John F."/>
            <person name="Stenlid J."/>
            <person name="Sun H."/>
            <person name="Sun S."/>
            <person name="Syed K."/>
            <person name="Tsang A."/>
            <person name="Wiebenga A."/>
            <person name="Young D."/>
            <person name="Pisabarro A."/>
            <person name="Eastwood D.C."/>
            <person name="Martin F."/>
            <person name="Cullen D."/>
            <person name="Grigoriev I.V."/>
            <person name="Hibbett D.S."/>
        </authorList>
    </citation>
    <scope>NUCLEOTIDE SEQUENCE</scope>
    <source>
        <strain evidence="2">FP-58527</strain>
    </source>
</reference>
<evidence type="ECO:0008006" key="3">
    <source>
        <dbReference type="Google" id="ProtNLM"/>
    </source>
</evidence>
<evidence type="ECO:0000313" key="2">
    <source>
        <dbReference type="Proteomes" id="UP000015241"/>
    </source>
</evidence>
<evidence type="ECO:0000313" key="1">
    <source>
        <dbReference type="EMBL" id="EPS96229.1"/>
    </source>
</evidence>
<organism evidence="1 2">
    <name type="scientific">Fomitopsis schrenkii</name>
    <name type="common">Brown rot fungus</name>
    <dbReference type="NCBI Taxonomy" id="2126942"/>
    <lineage>
        <taxon>Eukaryota</taxon>
        <taxon>Fungi</taxon>
        <taxon>Dikarya</taxon>
        <taxon>Basidiomycota</taxon>
        <taxon>Agaricomycotina</taxon>
        <taxon>Agaricomycetes</taxon>
        <taxon>Polyporales</taxon>
        <taxon>Fomitopsis</taxon>
    </lineage>
</organism>
<dbReference type="eggNOG" id="ENOG502SR31">
    <property type="taxonomic scope" value="Eukaryota"/>
</dbReference>
<dbReference type="OrthoDB" id="3184970at2759"/>
<keyword evidence="2" id="KW-1185">Reference proteome</keyword>